<dbReference type="InterPro" id="IPR003395">
    <property type="entry name" value="RecF/RecN/SMC_N"/>
</dbReference>
<dbReference type="FunFam" id="3.40.50.300:FF:000585">
    <property type="entry name" value="Structural maintenance of chromosomes 4"/>
    <property type="match status" value="1"/>
</dbReference>
<dbReference type="InterPro" id="IPR010935">
    <property type="entry name" value="SMC_hinge"/>
</dbReference>
<evidence type="ECO:0000256" key="14">
    <source>
        <dbReference type="SAM" id="Coils"/>
    </source>
</evidence>
<evidence type="ECO:0000256" key="5">
    <source>
        <dbReference type="ARBA" id="ARBA00022618"/>
    </source>
</evidence>
<dbReference type="PANTHER" id="PTHR18937:SF172">
    <property type="entry name" value="STRUCTURAL MAINTENANCE OF CHROMOSOMES PROTEIN"/>
    <property type="match status" value="1"/>
</dbReference>
<evidence type="ECO:0000256" key="12">
    <source>
        <dbReference type="ARBA" id="ARBA00023306"/>
    </source>
</evidence>
<keyword evidence="12" id="KW-0131">Cell cycle</keyword>
<keyword evidence="8" id="KW-0067">ATP-binding</keyword>
<dbReference type="EMBL" id="CAWUFR010000065">
    <property type="protein sequence ID" value="CAK6963472.1"/>
    <property type="molecule type" value="Genomic_DNA"/>
</dbReference>
<dbReference type="InterPro" id="IPR036277">
    <property type="entry name" value="SMC_hinge_sf"/>
</dbReference>
<evidence type="ECO:0000256" key="13">
    <source>
        <dbReference type="PIRNR" id="PIRNR005719"/>
    </source>
</evidence>
<organism evidence="17 18">
    <name type="scientific">Scomber scombrus</name>
    <name type="common">Atlantic mackerel</name>
    <name type="synonym">Scomber vernalis</name>
    <dbReference type="NCBI Taxonomy" id="13677"/>
    <lineage>
        <taxon>Eukaryota</taxon>
        <taxon>Metazoa</taxon>
        <taxon>Chordata</taxon>
        <taxon>Craniata</taxon>
        <taxon>Vertebrata</taxon>
        <taxon>Euteleostomi</taxon>
        <taxon>Actinopterygii</taxon>
        <taxon>Neopterygii</taxon>
        <taxon>Teleostei</taxon>
        <taxon>Neoteleostei</taxon>
        <taxon>Acanthomorphata</taxon>
        <taxon>Pelagiaria</taxon>
        <taxon>Scombriformes</taxon>
        <taxon>Scombridae</taxon>
        <taxon>Scomber</taxon>
    </lineage>
</organism>
<feature type="region of interest" description="Disordered" evidence="15">
    <location>
        <begin position="397"/>
        <end position="418"/>
    </location>
</feature>
<keyword evidence="18" id="KW-1185">Reference proteome</keyword>
<keyword evidence="6" id="KW-0547">Nucleotide-binding</keyword>
<comment type="subcellular location">
    <subcellularLocation>
        <location evidence="2">Chromosome</location>
    </subcellularLocation>
    <subcellularLocation>
        <location evidence="1 13">Nucleus</location>
    </subcellularLocation>
</comment>
<feature type="coiled-coil region" evidence="14">
    <location>
        <begin position="823"/>
        <end position="878"/>
    </location>
</feature>
<dbReference type="PIRSF" id="PIRSF005719">
    <property type="entry name" value="SMC"/>
    <property type="match status" value="1"/>
</dbReference>
<dbReference type="Gene3D" id="1.20.1060.20">
    <property type="match status" value="1"/>
</dbReference>
<dbReference type="GO" id="GO:0005524">
    <property type="term" value="F:ATP binding"/>
    <property type="evidence" value="ECO:0007669"/>
    <property type="project" value="UniProtKB-KW"/>
</dbReference>
<dbReference type="InterPro" id="IPR027417">
    <property type="entry name" value="P-loop_NTPase"/>
</dbReference>
<dbReference type="FunFam" id="3.30.70.1620:FF:000003">
    <property type="entry name" value="Structural maintenance of chromosomes 4"/>
    <property type="match status" value="1"/>
</dbReference>
<protein>
    <recommendedName>
        <fullName evidence="13">Structural maintenance of chromosomes protein</fullName>
    </recommendedName>
</protein>
<dbReference type="Pfam" id="PF06470">
    <property type="entry name" value="SMC_hinge"/>
    <property type="match status" value="1"/>
</dbReference>
<accession>A0AAV1NV42</accession>
<comment type="caution">
    <text evidence="17">The sequence shown here is derived from an EMBL/GenBank/DDBJ whole genome shotgun (WGS) entry which is preliminary data.</text>
</comment>
<evidence type="ECO:0000256" key="8">
    <source>
        <dbReference type="ARBA" id="ARBA00022840"/>
    </source>
</evidence>
<keyword evidence="7" id="KW-0498">Mitosis</keyword>
<evidence type="ECO:0000256" key="3">
    <source>
        <dbReference type="ARBA" id="ARBA00006005"/>
    </source>
</evidence>
<dbReference type="SMART" id="SM00968">
    <property type="entry name" value="SMC_hinge"/>
    <property type="match status" value="1"/>
</dbReference>
<dbReference type="GO" id="GO:0051301">
    <property type="term" value="P:cell division"/>
    <property type="evidence" value="ECO:0007669"/>
    <property type="project" value="UniProtKB-KW"/>
</dbReference>
<feature type="region of interest" description="Disordered" evidence="15">
    <location>
        <begin position="44"/>
        <end position="95"/>
    </location>
</feature>
<keyword evidence="10" id="KW-0226">DNA condensation</keyword>
<evidence type="ECO:0000256" key="7">
    <source>
        <dbReference type="ARBA" id="ARBA00022776"/>
    </source>
</evidence>
<feature type="coiled-coil region" evidence="14">
    <location>
        <begin position="910"/>
        <end position="1085"/>
    </location>
</feature>
<name>A0AAV1NV42_SCOSC</name>
<evidence type="ECO:0000256" key="6">
    <source>
        <dbReference type="ARBA" id="ARBA00022741"/>
    </source>
</evidence>
<evidence type="ECO:0000256" key="4">
    <source>
        <dbReference type="ARBA" id="ARBA00022454"/>
    </source>
</evidence>
<reference evidence="17 18" key="1">
    <citation type="submission" date="2024-01" db="EMBL/GenBank/DDBJ databases">
        <authorList>
            <person name="Alioto T."/>
            <person name="Alioto T."/>
            <person name="Gomez Garrido J."/>
        </authorList>
    </citation>
    <scope>NUCLEOTIDE SEQUENCE [LARGE SCALE GENOMIC DNA]</scope>
</reference>
<dbReference type="Proteomes" id="UP001314229">
    <property type="component" value="Unassembled WGS sequence"/>
</dbReference>
<feature type="domain" description="SMC hinge" evidence="16">
    <location>
        <begin position="660"/>
        <end position="776"/>
    </location>
</feature>
<dbReference type="Gene3D" id="3.30.70.1620">
    <property type="match status" value="1"/>
</dbReference>
<dbReference type="SUPFAM" id="SSF57997">
    <property type="entry name" value="Tropomyosin"/>
    <property type="match status" value="2"/>
</dbReference>
<evidence type="ECO:0000259" key="16">
    <source>
        <dbReference type="SMART" id="SM00968"/>
    </source>
</evidence>
<evidence type="ECO:0000313" key="17">
    <source>
        <dbReference type="EMBL" id="CAK6963472.1"/>
    </source>
</evidence>
<feature type="coiled-coil region" evidence="14">
    <location>
        <begin position="588"/>
        <end position="615"/>
    </location>
</feature>
<dbReference type="GO" id="GO:0000796">
    <property type="term" value="C:condensin complex"/>
    <property type="evidence" value="ECO:0007669"/>
    <property type="project" value="TreeGrafter"/>
</dbReference>
<gene>
    <name evidence="17" type="ORF">FSCOSCO3_A034046</name>
</gene>
<dbReference type="GO" id="GO:0007076">
    <property type="term" value="P:mitotic chromosome condensation"/>
    <property type="evidence" value="ECO:0007669"/>
    <property type="project" value="TreeGrafter"/>
</dbReference>
<feature type="region of interest" description="Disordered" evidence="15">
    <location>
        <begin position="462"/>
        <end position="505"/>
    </location>
</feature>
<sequence>MVPCVSFFGLTNFLFFRNRDLDQKGRFLTDLCAYCGRFQIMPSKTAKRSTASAKPRGKGSQPRNDSEDKLDVPPQETNSNGQEEAPPTTDPSHGEAAEALDNRSLEEILGSIPPPPPPAMTNEPGAPRLMITHLVNRNFKSYAGEQILGPFHKRFSCIIGPNGSGKSNVIDSMLFVFGYKAQKIRSKRLSVLIHNSDQHKDVQSCTVEVHFQKIIDKEGDDYEVIPSSNFYVSRTANKDNSSAYYINGKKATFKEVGVLLRSHGIDLDHNRFLILQGEVEQIAMMKPKGQTEHDEGMLEYMEDIIGCCRLKEPIQTLARRIELLNEQRGEKFNRVKLVEKEKNALEGEKNKAVEFLTLENNIFKHKSQLCQYYVHDLQKRVVDKEQEKQRILEDNKELTEKNTELSQEMEQKNEELKNVEKKQNKLNKYIETQKEKFTQLDLHDVEVREKIKHCKSKNKKLQKQLEKDKEKLEEVRSIPANSEKAISEATARKEGQEKQKVKEEEKLNEVMESLKEETSGLQQDKETKEKELMELSKAVNETRSRMDLAQSELDIYLSRHNTAVTQLNTAKQTLQTTSDTLRERRAAIKDLDVKIPQKEQELKKDEGEMEQLMKMDNEARVVVTEMRQKVEEAKSSLSSNRSRGKVLDALMQQNKSGRIPGIFGRLGDLGAIDEKYDVAISSSCGALDNIVVDTIDTAQKCVMFLKEQNIGFATFIGLDKMKVWEKNINTPIRTPEDSPRLFDMVRVKDESVLPAFYFALRDTLVAKDMEQATRLAFQRDKRWRVVTLKGQIIEMSGTMTGGGRIMKGRMGSSIGTEFSQKEIDQMESQLNENVSKLQGCREKRLQLEEKVQGCRPQLRDMKNTLEKYSKSMTGLADQETHLALQIKELEANVLAAAPNKTKQKQMEKSLEAFKKDFEAASSKAGKVENEVKRLHNLIVDINSHKLKAQQDKLDKVNNELDDCSSTITKAQVAIKTADRNLKKCEESVSRVQGEQEENEKSLAEFGEQLKKLEEEAGEIMKACQDAEAALPEVQEQYQRVLKEIKVLQQQEHALQQESLSVRLRIEQIETTITEHNSKIKNWQKEATKLSLHTIEDQPTEELPVFTPDELDQISDPNVIVNKMVTLETQCAQKKPNLGAIAEYKKKEELYLQRVAQLDEITRERDNFKHGYQDLRKQRLNEFMTGFNMITNKLKENYQMLTLGGDAELELVDSLDPFSEGIMFSVRPPKKSWKKIFNLSGGEKTLSSLALVFALHHYKPTPLYFMDEIDAALDFKNVSIVSYYIYEQTKNAQFIIISLRDNMFEIADRLIGIYKTYNTTKSVAINPKTIVSKEQTAITV</sequence>
<keyword evidence="11 13" id="KW-0539">Nucleus</keyword>
<dbReference type="Pfam" id="PF02463">
    <property type="entry name" value="SMC_N"/>
    <property type="match status" value="1"/>
</dbReference>
<dbReference type="SUPFAM" id="SSF52540">
    <property type="entry name" value="P-loop containing nucleoside triphosphate hydrolases"/>
    <property type="match status" value="1"/>
</dbReference>
<comment type="similarity">
    <text evidence="3">Belongs to the SMC family. SMC4 subfamily.</text>
</comment>
<feature type="compositionally biased region" description="Basic and acidic residues" evidence="15">
    <location>
        <begin position="490"/>
        <end position="505"/>
    </location>
</feature>
<dbReference type="SUPFAM" id="SSF75553">
    <property type="entry name" value="Smc hinge domain"/>
    <property type="match status" value="1"/>
</dbReference>
<evidence type="ECO:0000256" key="10">
    <source>
        <dbReference type="ARBA" id="ARBA00023067"/>
    </source>
</evidence>
<keyword evidence="5" id="KW-0132">Cell division</keyword>
<feature type="compositionally biased region" description="Basic and acidic residues" evidence="15">
    <location>
        <begin position="463"/>
        <end position="476"/>
    </location>
</feature>
<evidence type="ECO:0000256" key="9">
    <source>
        <dbReference type="ARBA" id="ARBA00023054"/>
    </source>
</evidence>
<evidence type="ECO:0000256" key="11">
    <source>
        <dbReference type="ARBA" id="ARBA00023242"/>
    </source>
</evidence>
<evidence type="ECO:0000256" key="2">
    <source>
        <dbReference type="ARBA" id="ARBA00004286"/>
    </source>
</evidence>
<dbReference type="Gene3D" id="1.20.5.170">
    <property type="match status" value="1"/>
</dbReference>
<dbReference type="FunFam" id="1.20.1060.20:FF:000003">
    <property type="entry name" value="Structural maintenance of chromosomes 4"/>
    <property type="match status" value="1"/>
</dbReference>
<dbReference type="InterPro" id="IPR024704">
    <property type="entry name" value="SMC"/>
</dbReference>
<evidence type="ECO:0000256" key="1">
    <source>
        <dbReference type="ARBA" id="ARBA00004123"/>
    </source>
</evidence>
<dbReference type="GO" id="GO:0016887">
    <property type="term" value="F:ATP hydrolysis activity"/>
    <property type="evidence" value="ECO:0007669"/>
    <property type="project" value="InterPro"/>
</dbReference>
<evidence type="ECO:0000256" key="15">
    <source>
        <dbReference type="SAM" id="MobiDB-lite"/>
    </source>
</evidence>
<dbReference type="PANTHER" id="PTHR18937">
    <property type="entry name" value="STRUCTURAL MAINTENANCE OF CHROMOSOMES SMC FAMILY MEMBER"/>
    <property type="match status" value="1"/>
</dbReference>
<proteinExistence type="inferred from homology"/>
<dbReference type="FunFam" id="3.40.50.300:FF:000481">
    <property type="entry name" value="Structural maintenance of chromosomes 4"/>
    <property type="match status" value="1"/>
</dbReference>
<dbReference type="GO" id="GO:0005634">
    <property type="term" value="C:nucleus"/>
    <property type="evidence" value="ECO:0007669"/>
    <property type="project" value="UniProtKB-SubCell"/>
</dbReference>
<evidence type="ECO:0000313" key="18">
    <source>
        <dbReference type="Proteomes" id="UP001314229"/>
    </source>
</evidence>
<dbReference type="Gene3D" id="3.40.50.300">
    <property type="entry name" value="P-loop containing nucleotide triphosphate hydrolases"/>
    <property type="match status" value="2"/>
</dbReference>
<keyword evidence="9 14" id="KW-0175">Coiled coil</keyword>
<keyword evidence="4" id="KW-0158">Chromosome</keyword>